<evidence type="ECO:0000313" key="3">
    <source>
        <dbReference type="EMBL" id="MDY7225339.1"/>
    </source>
</evidence>
<organism evidence="3 4">
    <name type="scientific">Hyalangium rubrum</name>
    <dbReference type="NCBI Taxonomy" id="3103134"/>
    <lineage>
        <taxon>Bacteria</taxon>
        <taxon>Pseudomonadati</taxon>
        <taxon>Myxococcota</taxon>
        <taxon>Myxococcia</taxon>
        <taxon>Myxococcales</taxon>
        <taxon>Cystobacterineae</taxon>
        <taxon>Archangiaceae</taxon>
        <taxon>Hyalangium</taxon>
    </lineage>
</organism>
<protein>
    <submittedName>
        <fullName evidence="3">Phospholipase D-like domain-containing protein</fullName>
    </submittedName>
</protein>
<feature type="domain" description="PLD phosphodiesterase" evidence="2">
    <location>
        <begin position="340"/>
        <end position="367"/>
    </location>
</feature>
<keyword evidence="4" id="KW-1185">Reference proteome</keyword>
<dbReference type="PANTHER" id="PTHR21248:SF22">
    <property type="entry name" value="PHOSPHOLIPASE D"/>
    <property type="match status" value="1"/>
</dbReference>
<dbReference type="EMBL" id="JAXIVS010000001">
    <property type="protein sequence ID" value="MDY7225339.1"/>
    <property type="molecule type" value="Genomic_DNA"/>
</dbReference>
<comment type="caution">
    <text evidence="3">The sequence shown here is derived from an EMBL/GenBank/DDBJ whole genome shotgun (WGS) entry which is preliminary data.</text>
</comment>
<reference evidence="3 4" key="1">
    <citation type="submission" date="2023-12" db="EMBL/GenBank/DDBJ databases">
        <title>the genome sequence of Hyalangium sp. s54d21.</title>
        <authorList>
            <person name="Zhang X."/>
        </authorList>
    </citation>
    <scope>NUCLEOTIDE SEQUENCE [LARGE SCALE GENOMIC DNA]</scope>
    <source>
        <strain evidence="4">s54d21</strain>
    </source>
</reference>
<proteinExistence type="predicted"/>
<keyword evidence="1" id="KW-0732">Signal</keyword>
<dbReference type="Proteomes" id="UP001291309">
    <property type="component" value="Unassembled WGS sequence"/>
</dbReference>
<dbReference type="CDD" id="cd09159">
    <property type="entry name" value="PLDc_ybhO_like_2"/>
    <property type="match status" value="1"/>
</dbReference>
<dbReference type="InterPro" id="IPR025202">
    <property type="entry name" value="PLD-like_dom"/>
</dbReference>
<dbReference type="CDD" id="cd09110">
    <property type="entry name" value="PLDc_CLS_1"/>
    <property type="match status" value="1"/>
</dbReference>
<feature type="chain" id="PRO_5047455688" evidence="1">
    <location>
        <begin position="25"/>
        <end position="410"/>
    </location>
</feature>
<dbReference type="PROSITE" id="PS50035">
    <property type="entry name" value="PLD"/>
    <property type="match status" value="2"/>
</dbReference>
<accession>A0ABU5GWV9</accession>
<dbReference type="RefSeq" id="WP_321544050.1">
    <property type="nucleotide sequence ID" value="NZ_JAXIVS010000001.1"/>
</dbReference>
<feature type="signal peptide" evidence="1">
    <location>
        <begin position="1"/>
        <end position="24"/>
    </location>
</feature>
<dbReference type="Pfam" id="PF13091">
    <property type="entry name" value="PLDc_2"/>
    <property type="match status" value="2"/>
</dbReference>
<feature type="domain" description="PLD phosphodiesterase" evidence="2">
    <location>
        <begin position="157"/>
        <end position="184"/>
    </location>
</feature>
<dbReference type="PANTHER" id="PTHR21248">
    <property type="entry name" value="CARDIOLIPIN SYNTHASE"/>
    <property type="match status" value="1"/>
</dbReference>
<name>A0ABU5GWV9_9BACT</name>
<dbReference type="Gene3D" id="3.30.870.10">
    <property type="entry name" value="Endonuclease Chain A"/>
    <property type="match status" value="2"/>
</dbReference>
<dbReference type="PROSITE" id="PS51257">
    <property type="entry name" value="PROKAR_LIPOPROTEIN"/>
    <property type="match status" value="1"/>
</dbReference>
<evidence type="ECO:0000256" key="1">
    <source>
        <dbReference type="SAM" id="SignalP"/>
    </source>
</evidence>
<dbReference type="SUPFAM" id="SSF56024">
    <property type="entry name" value="Phospholipase D/nuclease"/>
    <property type="match status" value="2"/>
</dbReference>
<evidence type="ECO:0000259" key="2">
    <source>
        <dbReference type="PROSITE" id="PS50035"/>
    </source>
</evidence>
<sequence>MRTGRGRRWAMAMAAASVMLGGTACTQTKEESRPFYLRGEVNSGGPGFATALYQTVNVRMVPGNHLRWVNNGAVFDVMEEELSRARTSINIVMFIWRPGHASERMLSVITERARAGVACRVLVDPMGSTPFEKEIKPRLEAAGCQAHLFRPLPADENLARNHRKVIVVDGRVGITGGLAIQDEWLGEARNEQEWRDTNARVEGPVVAQLQQAFAENWQETTGELLPASDFPGLATSVPSLDEAKGGWGAFVGSSANPEVTHAERLTQLMVRSARKRLWIAQAYFTPNRALVAQLVEQARAGVDVRVLAPGNKNDHKSITVLQRATYDTLLAAGVRIWEYQPSMMHAKTMLVDDQLVLVGSINYDALSFNLLEEGSLVLQDAEAAREMEAFFLEDLRHAQEMKARHADRSN</sequence>
<dbReference type="SMART" id="SM00155">
    <property type="entry name" value="PLDc"/>
    <property type="match status" value="2"/>
</dbReference>
<gene>
    <name evidence="3" type="ORF">SYV04_03060</name>
</gene>
<evidence type="ECO:0000313" key="4">
    <source>
        <dbReference type="Proteomes" id="UP001291309"/>
    </source>
</evidence>
<dbReference type="InterPro" id="IPR001736">
    <property type="entry name" value="PLipase_D/transphosphatidylase"/>
</dbReference>